<dbReference type="RefSeq" id="WP_179541250.1">
    <property type="nucleotide sequence ID" value="NZ_BAAALL010000002.1"/>
</dbReference>
<comment type="caution">
    <text evidence="1">The sequence shown here is derived from an EMBL/GenBank/DDBJ whole genome shotgun (WGS) entry which is preliminary data.</text>
</comment>
<dbReference type="Pfam" id="PF15892">
    <property type="entry name" value="BNR_4"/>
    <property type="match status" value="1"/>
</dbReference>
<keyword evidence="2" id="KW-1185">Reference proteome</keyword>
<accession>A0A7Z0GKV9</accession>
<sequence>MEAVESVPVGRAWAGMHVGFDLLTEGADQYVGWWNAERRLAVAHRTLGVSGAEHSAWTHRVLDETLGWDSHNHISLGLDRGGHLHVSGNMHNDPMVYFRTQVPGDVTTLTRHDHLVDSATEQSVTYPEFLTLQDGRLAFSHRDGGSGDGVTYVDVYDEPSRSWRRLVDAPLFDGSAQNGEGPWSAYFQGPELGPDGAFHLLWMWRETPDAATNSLLSYARSEDLLTWTDAHGRPLEAPFTYGAGHVVDPVPARAGLLNGNARLGFDAEGQVHVTFHKYDDDGFSQIWVARPARAEPAGDSAGPWEVHQLTDWQRRWDFGGQGTLIFEVQLLGSRAQPDGRVRVDLRVFGEQRSIMMDRDLRPLVEIPAPPWPGGLAEVRGDFPGLQVNLQKGRGKEAVHGGHVLRWESLPENRDLPYEKYPQSSRLDVVSLPKA</sequence>
<proteinExistence type="predicted"/>
<dbReference type="AlphaFoldDB" id="A0A7Z0GKV9"/>
<dbReference type="Proteomes" id="UP000535437">
    <property type="component" value="Unassembled WGS sequence"/>
</dbReference>
<evidence type="ECO:0008006" key="3">
    <source>
        <dbReference type="Google" id="ProtNLM"/>
    </source>
</evidence>
<reference evidence="1 2" key="1">
    <citation type="submission" date="2020-07" db="EMBL/GenBank/DDBJ databases">
        <title>Sequencing the genomes of 1000 actinobacteria strains.</title>
        <authorList>
            <person name="Klenk H.-P."/>
        </authorList>
    </citation>
    <scope>NUCLEOTIDE SEQUENCE [LARGE SCALE GENOMIC DNA]</scope>
    <source>
        <strain evidence="1 2">DSM 15475</strain>
    </source>
</reference>
<evidence type="ECO:0000313" key="1">
    <source>
        <dbReference type="EMBL" id="NYJ77817.1"/>
    </source>
</evidence>
<organism evidence="1 2">
    <name type="scientific">Nesterenkonia xinjiangensis</name>
    <dbReference type="NCBI Taxonomy" id="225327"/>
    <lineage>
        <taxon>Bacteria</taxon>
        <taxon>Bacillati</taxon>
        <taxon>Actinomycetota</taxon>
        <taxon>Actinomycetes</taxon>
        <taxon>Micrococcales</taxon>
        <taxon>Micrococcaceae</taxon>
        <taxon>Nesterenkonia</taxon>
    </lineage>
</organism>
<protein>
    <recommendedName>
        <fullName evidence="3">BNR repeat-containing family member</fullName>
    </recommendedName>
</protein>
<evidence type="ECO:0000313" key="2">
    <source>
        <dbReference type="Proteomes" id="UP000535437"/>
    </source>
</evidence>
<dbReference type="EMBL" id="JACCFY010000001">
    <property type="protein sequence ID" value="NYJ77817.1"/>
    <property type="molecule type" value="Genomic_DNA"/>
</dbReference>
<gene>
    <name evidence="1" type="ORF">HNR09_001228</name>
</gene>
<name>A0A7Z0GKV9_9MICC</name>